<sequence length="383" mass="41748">MAPPPPPPPAALMIEELVEEVLIRLPPTEPASLVRAAVVCKPWCRLISGACFRRRFREFHRAPPLLGLLCSSLFTGKDADIARFVPTTAFCSPPASRRHCRAIDARPGRVLLQYYWGANVLVVWDPITGDHQEIPGPNQPGHTFSWTAAILCAGAATAGTCDHLDCYRGPFLVVFMGFCSERAFICTYSSDAGTWSDKIYTDQPEEFVISASKALVGNVLYFEFKKSGTALRYDLELHEMSVMGLPPTHSTGYGGAVLFATEDGALGFATVREFKLYMWSRKDGHGTQVDAGWTQSRVIELETLLRSNSISASPAVVGVTDGIGVIILRRNELLFTIDLKSCEVKKLSKDRFMYNALPYMSFYTPALGAACTGEGSSTGSAGA</sequence>
<dbReference type="OrthoDB" id="686044at2759"/>
<evidence type="ECO:0008006" key="5">
    <source>
        <dbReference type="Google" id="ProtNLM"/>
    </source>
</evidence>
<dbReference type="Pfam" id="PF00646">
    <property type="entry name" value="F-box"/>
    <property type="match status" value="1"/>
</dbReference>
<evidence type="ECO:0000259" key="1">
    <source>
        <dbReference type="Pfam" id="PF00646"/>
    </source>
</evidence>
<organism evidence="3 4">
    <name type="scientific">Panicum virgatum</name>
    <name type="common">Blackwell switchgrass</name>
    <dbReference type="NCBI Taxonomy" id="38727"/>
    <lineage>
        <taxon>Eukaryota</taxon>
        <taxon>Viridiplantae</taxon>
        <taxon>Streptophyta</taxon>
        <taxon>Embryophyta</taxon>
        <taxon>Tracheophyta</taxon>
        <taxon>Spermatophyta</taxon>
        <taxon>Magnoliopsida</taxon>
        <taxon>Liliopsida</taxon>
        <taxon>Poales</taxon>
        <taxon>Poaceae</taxon>
        <taxon>PACMAD clade</taxon>
        <taxon>Panicoideae</taxon>
        <taxon>Panicodae</taxon>
        <taxon>Paniceae</taxon>
        <taxon>Panicinae</taxon>
        <taxon>Panicum</taxon>
        <taxon>Panicum sect. Hiantes</taxon>
    </lineage>
</organism>
<dbReference type="Pfam" id="PF23635">
    <property type="entry name" value="Beta-prop_AT5G49610-like"/>
    <property type="match status" value="1"/>
</dbReference>
<reference evidence="3 4" key="1">
    <citation type="submission" date="2020-05" db="EMBL/GenBank/DDBJ databases">
        <title>WGS assembly of Panicum virgatum.</title>
        <authorList>
            <person name="Lovell J.T."/>
            <person name="Jenkins J."/>
            <person name="Shu S."/>
            <person name="Juenger T.E."/>
            <person name="Schmutz J."/>
        </authorList>
    </citation>
    <scope>NUCLEOTIDE SEQUENCE [LARGE SCALE GENOMIC DNA]</scope>
    <source>
        <strain evidence="4">cv. AP13</strain>
    </source>
</reference>
<evidence type="ECO:0000313" key="3">
    <source>
        <dbReference type="EMBL" id="KAG2597295.1"/>
    </source>
</evidence>
<dbReference type="AlphaFoldDB" id="A0A8T0SJL9"/>
<evidence type="ECO:0000313" key="4">
    <source>
        <dbReference type="Proteomes" id="UP000823388"/>
    </source>
</evidence>
<dbReference type="PANTHER" id="PTHR32133:SF297">
    <property type="entry name" value="F-BOX DOMAIN-CONTAINING PROTEIN"/>
    <property type="match status" value="1"/>
</dbReference>
<dbReference type="InterPro" id="IPR036047">
    <property type="entry name" value="F-box-like_dom_sf"/>
</dbReference>
<dbReference type="InterPro" id="IPR056594">
    <property type="entry name" value="AT5G49610-like_b-prop"/>
</dbReference>
<dbReference type="EMBL" id="CM029045">
    <property type="protein sequence ID" value="KAG2597295.1"/>
    <property type="molecule type" value="Genomic_DNA"/>
</dbReference>
<protein>
    <recommendedName>
        <fullName evidence="5">F-box domain-containing protein</fullName>
    </recommendedName>
</protein>
<dbReference type="InterPro" id="IPR001810">
    <property type="entry name" value="F-box_dom"/>
</dbReference>
<accession>A0A8T0SJL9</accession>
<comment type="caution">
    <text evidence="3">The sequence shown here is derived from an EMBL/GenBank/DDBJ whole genome shotgun (WGS) entry which is preliminary data.</text>
</comment>
<feature type="domain" description="F-box protein AT5G49610-like beta-propeller" evidence="2">
    <location>
        <begin position="103"/>
        <end position="366"/>
    </location>
</feature>
<name>A0A8T0SJL9_PANVG</name>
<proteinExistence type="predicted"/>
<dbReference type="Proteomes" id="UP000823388">
    <property type="component" value="Chromosome 5K"/>
</dbReference>
<dbReference type="PANTHER" id="PTHR32133">
    <property type="entry name" value="OS07G0120400 PROTEIN"/>
    <property type="match status" value="1"/>
</dbReference>
<keyword evidence="4" id="KW-1185">Reference proteome</keyword>
<dbReference type="SUPFAM" id="SSF81383">
    <property type="entry name" value="F-box domain"/>
    <property type="match status" value="1"/>
</dbReference>
<gene>
    <name evidence="3" type="ORF">PVAP13_5KG200600</name>
</gene>
<feature type="domain" description="F-box" evidence="1">
    <location>
        <begin position="15"/>
        <end position="53"/>
    </location>
</feature>
<evidence type="ECO:0000259" key="2">
    <source>
        <dbReference type="Pfam" id="PF23635"/>
    </source>
</evidence>